<evidence type="ECO:0000256" key="3">
    <source>
        <dbReference type="ARBA" id="ARBA00022840"/>
    </source>
</evidence>
<dbReference type="GO" id="GO:0006529">
    <property type="term" value="P:asparagine biosynthetic process"/>
    <property type="evidence" value="ECO:0007669"/>
    <property type="project" value="InterPro"/>
</dbReference>
<accession>A0A0C9MJD8</accession>
<evidence type="ECO:0000313" key="10">
    <source>
        <dbReference type="Proteomes" id="UP000053815"/>
    </source>
</evidence>
<evidence type="ECO:0000259" key="8">
    <source>
        <dbReference type="PROSITE" id="PS51278"/>
    </source>
</evidence>
<dbReference type="CDD" id="cd01991">
    <property type="entry name" value="Asn_synthase_B_C"/>
    <property type="match status" value="1"/>
</dbReference>
<keyword evidence="10" id="KW-1185">Reference proteome</keyword>
<dbReference type="SUPFAM" id="SSF52402">
    <property type="entry name" value="Adenine nucleotide alpha hydrolases-like"/>
    <property type="match status" value="1"/>
</dbReference>
<dbReference type="InterPro" id="IPR051786">
    <property type="entry name" value="ASN_synthetase/amidase"/>
</dbReference>
<dbReference type="Gene3D" id="3.60.20.10">
    <property type="entry name" value="Glutamine Phosphoribosylpyrophosphate, subunit 1, domain 1"/>
    <property type="match status" value="1"/>
</dbReference>
<dbReference type="InterPro" id="IPR006426">
    <property type="entry name" value="Asn_synth_AEB"/>
</dbReference>
<dbReference type="InterPro" id="IPR029055">
    <property type="entry name" value="Ntn_hydrolases_N"/>
</dbReference>
<feature type="binding site" evidence="6">
    <location>
        <position position="102"/>
    </location>
    <ligand>
        <name>L-glutamine</name>
        <dbReference type="ChEBI" id="CHEBI:58359"/>
    </ligand>
</feature>
<dbReference type="NCBIfam" id="TIGR01536">
    <property type="entry name" value="asn_synth_AEB"/>
    <property type="match status" value="1"/>
</dbReference>
<gene>
    <name evidence="9" type="ORF">MAM1_0015d01447</name>
</gene>
<dbReference type="OrthoDB" id="409189at2759"/>
<keyword evidence="4" id="KW-0315">Glutamine amidotransferase</keyword>
<evidence type="ECO:0000256" key="6">
    <source>
        <dbReference type="PIRSR" id="PIRSR001589-2"/>
    </source>
</evidence>
<keyword evidence="2 5" id="KW-0547">Nucleotide-binding</keyword>
<evidence type="ECO:0000256" key="1">
    <source>
        <dbReference type="ARBA" id="ARBA00005752"/>
    </source>
</evidence>
<reference evidence="9" key="1">
    <citation type="submission" date="2014-09" db="EMBL/GenBank/DDBJ databases">
        <title>Draft genome sequence of an oleaginous Mucoromycotina fungus Mucor ambiguus NBRC6742.</title>
        <authorList>
            <person name="Takeda I."/>
            <person name="Yamane N."/>
            <person name="Morita T."/>
            <person name="Tamano K."/>
            <person name="Machida M."/>
            <person name="Baker S."/>
            <person name="Koike H."/>
        </authorList>
    </citation>
    <scope>NUCLEOTIDE SEQUENCE</scope>
    <source>
        <strain evidence="9">NBRC 6742</strain>
    </source>
</reference>
<proteinExistence type="inferred from homology"/>
<evidence type="ECO:0000256" key="7">
    <source>
        <dbReference type="PIRSR" id="PIRSR001589-3"/>
    </source>
</evidence>
<dbReference type="STRING" id="91626.A0A0C9MJD8"/>
<dbReference type="PANTHER" id="PTHR43284">
    <property type="entry name" value="ASPARAGINE SYNTHETASE (GLUTAMINE-HYDROLYZING)"/>
    <property type="match status" value="1"/>
</dbReference>
<dbReference type="GO" id="GO:0004066">
    <property type="term" value="F:asparagine synthase (glutamine-hydrolyzing) activity"/>
    <property type="evidence" value="ECO:0007669"/>
    <property type="project" value="InterPro"/>
</dbReference>
<evidence type="ECO:0000256" key="5">
    <source>
        <dbReference type="PIRNR" id="PIRNR001589"/>
    </source>
</evidence>
<dbReference type="GO" id="GO:0005524">
    <property type="term" value="F:ATP binding"/>
    <property type="evidence" value="ECO:0007669"/>
    <property type="project" value="UniProtKB-KW"/>
</dbReference>
<dbReference type="Proteomes" id="UP000053815">
    <property type="component" value="Unassembled WGS sequence"/>
</dbReference>
<dbReference type="InterPro" id="IPR001962">
    <property type="entry name" value="Asn_synthase"/>
</dbReference>
<dbReference type="CDD" id="cd00712">
    <property type="entry name" value="AsnB"/>
    <property type="match status" value="1"/>
</dbReference>
<organism evidence="9">
    <name type="scientific">Mucor ambiguus</name>
    <dbReference type="NCBI Taxonomy" id="91626"/>
    <lineage>
        <taxon>Eukaryota</taxon>
        <taxon>Fungi</taxon>
        <taxon>Fungi incertae sedis</taxon>
        <taxon>Mucoromycota</taxon>
        <taxon>Mucoromycotina</taxon>
        <taxon>Mucoromycetes</taxon>
        <taxon>Mucorales</taxon>
        <taxon>Mucorineae</taxon>
        <taxon>Mucoraceae</taxon>
        <taxon>Mucor</taxon>
    </lineage>
</organism>
<feature type="domain" description="Glutamine amidotransferase type-2" evidence="8">
    <location>
        <begin position="1"/>
        <end position="211"/>
    </location>
</feature>
<name>A0A0C9MJD8_9FUNG</name>
<dbReference type="PROSITE" id="PS51278">
    <property type="entry name" value="GATASE_TYPE_2"/>
    <property type="match status" value="1"/>
</dbReference>
<dbReference type="PANTHER" id="PTHR43284:SF1">
    <property type="entry name" value="ASPARAGINE SYNTHETASE"/>
    <property type="match status" value="1"/>
</dbReference>
<dbReference type="Pfam" id="PF13537">
    <property type="entry name" value="GATase_7"/>
    <property type="match status" value="1"/>
</dbReference>
<sequence>MAKSLELIKHRGPDEKGTYFSSCGRCGKLHFYNSCMESELTIAMHPALGHIRLSIIGLDDGQQPLSNHDQSIHTVVNGELYGYKDIKADLESKGHVFKTATDSEIVLCLYEEYGISFLNHLRGEYAICIWDSKRKRFFLARDRFGIKPLYYTQIKGTLFAASEIKAFLPFGWESEWDVDSILQGGVLFDMRTAFKGVSCLSPGHYLMATPTGNVQIEQYWSASYPNKTIKETRSADEMIQGVRGRLVDAIEQRLVADVPVGIYLSGGIDSSCIAGIVKHLKEKSNIQTKTKAFALAFVDDDDFNEGHIARRTAEFCNADFQVLQVTESDLLDNFEDSVWHVEQFHFNLNSVGKFMLSKMVRDQGFKVVLTGEGSDEHFGGYVHFQADYLLEPDLSAPDGIQLLTEKEREKKLDMFSQQKEFKKHSKTDFADDGNDSHRKMLNNISLPSLLGSSFSLSSQYYSKMAVEQYGSPNPALTIAKSMNGVNRARAATDWHPLHTSLDTALHSFFSNYLLCPLGDRVEMAHSIEARTPFLDHILCEYINGLPPSIKIHPNKGGPLIEKWILKEAVKPYVTQEIYERTKAPFFAPPTKEPNPKFMDLLSKFLTRKNIDRLGWIRYDKVSEAITTYLKTNDLRTYQDLLIITSYIILSIRFNVAPYKPSRFVSSFNGAVDSCSTQ</sequence>
<dbReference type="PIRSF" id="PIRSF001589">
    <property type="entry name" value="Asn_synthetase_glu-h"/>
    <property type="match status" value="1"/>
</dbReference>
<dbReference type="SUPFAM" id="SSF56235">
    <property type="entry name" value="N-terminal nucleophile aminohydrolases (Ntn hydrolases)"/>
    <property type="match status" value="1"/>
</dbReference>
<dbReference type="InterPro" id="IPR017932">
    <property type="entry name" value="GATase_2_dom"/>
</dbReference>
<dbReference type="EMBL" id="DF836304">
    <property type="protein sequence ID" value="GAN02008.1"/>
    <property type="molecule type" value="Genomic_DNA"/>
</dbReference>
<dbReference type="Pfam" id="PF00733">
    <property type="entry name" value="Asn_synthase"/>
    <property type="match status" value="1"/>
</dbReference>
<dbReference type="InterPro" id="IPR033738">
    <property type="entry name" value="AsnB_N"/>
</dbReference>
<dbReference type="AlphaFoldDB" id="A0A0C9MJD8"/>
<protein>
    <submittedName>
        <fullName evidence="9">Asparagine synthase</fullName>
    </submittedName>
</protein>
<dbReference type="Gene3D" id="3.40.50.620">
    <property type="entry name" value="HUPs"/>
    <property type="match status" value="2"/>
</dbReference>
<dbReference type="InterPro" id="IPR014729">
    <property type="entry name" value="Rossmann-like_a/b/a_fold"/>
</dbReference>
<evidence type="ECO:0000256" key="2">
    <source>
        <dbReference type="ARBA" id="ARBA00022741"/>
    </source>
</evidence>
<dbReference type="GO" id="GO:0005829">
    <property type="term" value="C:cytosol"/>
    <property type="evidence" value="ECO:0007669"/>
    <property type="project" value="TreeGrafter"/>
</dbReference>
<comment type="similarity">
    <text evidence="1">Belongs to the asparagine synthetase family.</text>
</comment>
<keyword evidence="3 5" id="KW-0067">ATP-binding</keyword>
<evidence type="ECO:0000256" key="4">
    <source>
        <dbReference type="ARBA" id="ARBA00022962"/>
    </source>
</evidence>
<feature type="site" description="Important for beta-aspartyl-AMP intermediate formation" evidence="7">
    <location>
        <position position="372"/>
    </location>
</feature>
<evidence type="ECO:0000313" key="9">
    <source>
        <dbReference type="EMBL" id="GAN02008.1"/>
    </source>
</evidence>